<gene>
    <name evidence="13" type="ORF">CUMW_207130</name>
</gene>
<dbReference type="GO" id="GO:0004523">
    <property type="term" value="F:RNA-DNA hybrid ribonuclease activity"/>
    <property type="evidence" value="ECO:0007669"/>
    <property type="project" value="InterPro"/>
</dbReference>
<dbReference type="Pfam" id="PF13456">
    <property type="entry name" value="RVT_3"/>
    <property type="match status" value="1"/>
</dbReference>
<comment type="caution">
    <text evidence="13">The sequence shown here is derived from an EMBL/GenBank/DDBJ whole genome shotgun (WGS) entry which is preliminary data.</text>
</comment>
<dbReference type="PANTHER" id="PTHR48062">
    <property type="entry name" value="RECEPTOR-LIKE PROTEIN 14"/>
    <property type="match status" value="1"/>
</dbReference>
<evidence type="ECO:0000259" key="11">
    <source>
        <dbReference type="Pfam" id="PF13456"/>
    </source>
</evidence>
<feature type="domain" description="Reverse transcriptase zinc-binding" evidence="12">
    <location>
        <begin position="131"/>
        <end position="224"/>
    </location>
</feature>
<dbReference type="SUPFAM" id="SSF52058">
    <property type="entry name" value="L domain-like"/>
    <property type="match status" value="1"/>
</dbReference>
<dbReference type="Pfam" id="PF00560">
    <property type="entry name" value="LRR_1"/>
    <property type="match status" value="2"/>
</dbReference>
<evidence type="ECO:0000256" key="3">
    <source>
        <dbReference type="ARBA" id="ARBA00022614"/>
    </source>
</evidence>
<dbReference type="Gene3D" id="3.30.420.10">
    <property type="entry name" value="Ribonuclease H-like superfamily/Ribonuclease H"/>
    <property type="match status" value="1"/>
</dbReference>
<proteinExistence type="inferred from homology"/>
<evidence type="ECO:0008006" key="15">
    <source>
        <dbReference type="Google" id="ProtNLM"/>
    </source>
</evidence>
<evidence type="ECO:0000259" key="12">
    <source>
        <dbReference type="Pfam" id="PF13966"/>
    </source>
</evidence>
<dbReference type="Proteomes" id="UP000236630">
    <property type="component" value="Unassembled WGS sequence"/>
</dbReference>
<dbReference type="SUPFAM" id="SSF53098">
    <property type="entry name" value="Ribonuclease H-like"/>
    <property type="match status" value="1"/>
</dbReference>
<keyword evidence="4" id="KW-0812">Transmembrane</keyword>
<keyword evidence="9" id="KW-0675">Receptor</keyword>
<evidence type="ECO:0000256" key="9">
    <source>
        <dbReference type="ARBA" id="ARBA00023170"/>
    </source>
</evidence>
<keyword evidence="3" id="KW-0433">Leucine-rich repeat</keyword>
<dbReference type="AlphaFoldDB" id="A0A2H5Q8Y3"/>
<evidence type="ECO:0000256" key="8">
    <source>
        <dbReference type="ARBA" id="ARBA00023136"/>
    </source>
</evidence>
<evidence type="ECO:0000256" key="6">
    <source>
        <dbReference type="ARBA" id="ARBA00022737"/>
    </source>
</evidence>
<evidence type="ECO:0000313" key="13">
    <source>
        <dbReference type="EMBL" id="GAY61100.1"/>
    </source>
</evidence>
<name>A0A2H5Q8Y3_CITUN</name>
<keyword evidence="10" id="KW-0325">Glycoprotein</keyword>
<dbReference type="EMBL" id="BDQV01000257">
    <property type="protein sequence ID" value="GAY61100.1"/>
    <property type="molecule type" value="Genomic_DNA"/>
</dbReference>
<dbReference type="InterPro" id="IPR032675">
    <property type="entry name" value="LRR_dom_sf"/>
</dbReference>
<dbReference type="Gene3D" id="3.80.10.10">
    <property type="entry name" value="Ribonuclease Inhibitor"/>
    <property type="match status" value="1"/>
</dbReference>
<dbReference type="GO" id="GO:0003676">
    <property type="term" value="F:nucleic acid binding"/>
    <property type="evidence" value="ECO:0007669"/>
    <property type="project" value="InterPro"/>
</dbReference>
<dbReference type="InterPro" id="IPR012337">
    <property type="entry name" value="RNaseH-like_sf"/>
</dbReference>
<sequence length="588" mass="67119">MLQGQLEKDNTTLHKGYYDSLAPTSSLWRSILWGRQIICAGSRWRIGNGQDVHIHKANWIPKPFTFKPVIKPTLPSKALVSELINGENCWDEELIYRHFDKMDADVITQIPLPRRSREDELIWHFGKSGQYTVKSGYQTALNIRFPAMPSSSEFSKNEWNIIWSLALPKKIRIFVWRAAKNLLPSDENLWKRKIVQEPTCQLCKMGIENVFHALVDCKAAKKVWRLSLFDNDIQAAPGQDILSLLHGVKRMRSNADVDLFAAMLWAKWNARNQWLFKGKRENPQSVVAKAEAVMEAYKRVQPSADNLAGLGAVIRDENGQVTATAIKVSKFHGSVAYAEAEAMEWGLQVAKDAHVKDVIMESDSQEVVSLVNNRQGSRSEIYWVVLEIQKLKESFDHVSSNSYSRPPPNSNINYNGPPLEKMETIVFTTKEISYSYQEKPLNSMFGVDLSYNKFTGEIPLQIGYLFRIRALNLSHDNLIGSIPPTFSNLKQIESLDLYNNKFNGKIPPQLVELIALAVFTVWYTITYQIRCQSGRHNLQRLTRVATREILFFVDCHCPGVAMKTDHYHQSQKMMIIVSLTWAVSTSLL</sequence>
<keyword evidence="8" id="KW-0472">Membrane</keyword>
<dbReference type="InterPro" id="IPR051502">
    <property type="entry name" value="RLP_Defense_Trigger"/>
</dbReference>
<evidence type="ECO:0000256" key="4">
    <source>
        <dbReference type="ARBA" id="ARBA00022692"/>
    </source>
</evidence>
<evidence type="ECO:0000313" key="14">
    <source>
        <dbReference type="Proteomes" id="UP000236630"/>
    </source>
</evidence>
<dbReference type="STRING" id="55188.A0A2H5Q8Y3"/>
<accession>A0A2H5Q8Y3</accession>
<dbReference type="InterPro" id="IPR002156">
    <property type="entry name" value="RNaseH_domain"/>
</dbReference>
<dbReference type="InterPro" id="IPR026960">
    <property type="entry name" value="RVT-Znf"/>
</dbReference>
<comment type="subcellular location">
    <subcellularLocation>
        <location evidence="1">Membrane</location>
        <topology evidence="1">Single-pass type I membrane protein</topology>
    </subcellularLocation>
</comment>
<organism evidence="13 14">
    <name type="scientific">Citrus unshiu</name>
    <name type="common">Satsuma mandarin</name>
    <name type="synonym">Citrus nobilis var. unshiu</name>
    <dbReference type="NCBI Taxonomy" id="55188"/>
    <lineage>
        <taxon>Eukaryota</taxon>
        <taxon>Viridiplantae</taxon>
        <taxon>Streptophyta</taxon>
        <taxon>Embryophyta</taxon>
        <taxon>Tracheophyta</taxon>
        <taxon>Spermatophyta</taxon>
        <taxon>Magnoliopsida</taxon>
        <taxon>eudicotyledons</taxon>
        <taxon>Gunneridae</taxon>
        <taxon>Pentapetalae</taxon>
        <taxon>rosids</taxon>
        <taxon>malvids</taxon>
        <taxon>Sapindales</taxon>
        <taxon>Rutaceae</taxon>
        <taxon>Aurantioideae</taxon>
        <taxon>Citrus</taxon>
    </lineage>
</organism>
<dbReference type="PANTHER" id="PTHR48062:SF21">
    <property type="entry name" value="RECEPTOR-LIKE PROTEIN 12"/>
    <property type="match status" value="1"/>
</dbReference>
<evidence type="ECO:0000256" key="1">
    <source>
        <dbReference type="ARBA" id="ARBA00004479"/>
    </source>
</evidence>
<dbReference type="InterPro" id="IPR036397">
    <property type="entry name" value="RNaseH_sf"/>
</dbReference>
<evidence type="ECO:0000256" key="7">
    <source>
        <dbReference type="ARBA" id="ARBA00022989"/>
    </source>
</evidence>
<dbReference type="Pfam" id="PF13966">
    <property type="entry name" value="zf-RVT"/>
    <property type="match status" value="1"/>
</dbReference>
<reference evidence="13 14" key="1">
    <citation type="journal article" date="2017" name="Front. Genet.">
        <title>Draft sequencing of the heterozygous diploid genome of Satsuma (Citrus unshiu Marc.) using a hybrid assembly approach.</title>
        <authorList>
            <person name="Shimizu T."/>
            <person name="Tanizawa Y."/>
            <person name="Mochizuki T."/>
            <person name="Nagasaki H."/>
            <person name="Yoshioka T."/>
            <person name="Toyoda A."/>
            <person name="Fujiyama A."/>
            <person name="Kaminuma E."/>
            <person name="Nakamura Y."/>
        </authorList>
    </citation>
    <scope>NUCLEOTIDE SEQUENCE [LARGE SCALE GENOMIC DNA]</scope>
    <source>
        <strain evidence="14">cv. Miyagawa wase</strain>
    </source>
</reference>
<keyword evidence="5" id="KW-0732">Signal</keyword>
<evidence type="ECO:0000256" key="5">
    <source>
        <dbReference type="ARBA" id="ARBA00022729"/>
    </source>
</evidence>
<dbReference type="CDD" id="cd06222">
    <property type="entry name" value="RNase_H_like"/>
    <property type="match status" value="1"/>
</dbReference>
<keyword evidence="6" id="KW-0677">Repeat</keyword>
<comment type="similarity">
    <text evidence="2">Belongs to the RLP family.</text>
</comment>
<dbReference type="InterPro" id="IPR044730">
    <property type="entry name" value="RNase_H-like_dom_plant"/>
</dbReference>
<dbReference type="FunFam" id="3.80.10.10:FF:000041">
    <property type="entry name" value="LRR receptor-like serine/threonine-protein kinase ERECTA"/>
    <property type="match status" value="1"/>
</dbReference>
<evidence type="ECO:0000256" key="10">
    <source>
        <dbReference type="ARBA" id="ARBA00023180"/>
    </source>
</evidence>
<evidence type="ECO:0000256" key="2">
    <source>
        <dbReference type="ARBA" id="ARBA00009592"/>
    </source>
</evidence>
<keyword evidence="14" id="KW-1185">Reference proteome</keyword>
<dbReference type="GO" id="GO:0016020">
    <property type="term" value="C:membrane"/>
    <property type="evidence" value="ECO:0007669"/>
    <property type="project" value="UniProtKB-SubCell"/>
</dbReference>
<protein>
    <recommendedName>
        <fullName evidence="15">Reverse transcriptase zinc-binding domain-containing protein</fullName>
    </recommendedName>
</protein>
<keyword evidence="7" id="KW-1133">Transmembrane helix</keyword>
<dbReference type="InterPro" id="IPR001611">
    <property type="entry name" value="Leu-rich_rpt"/>
</dbReference>
<feature type="domain" description="RNase H type-1" evidence="11">
    <location>
        <begin position="305"/>
        <end position="400"/>
    </location>
</feature>